<dbReference type="EMBL" id="CP046904">
    <property type="protein sequence ID" value="QGZ41549.1"/>
    <property type="molecule type" value="Genomic_DNA"/>
</dbReference>
<name>A0A562Q475_9BURK</name>
<proteinExistence type="predicted"/>
<evidence type="ECO:0000313" key="3">
    <source>
        <dbReference type="Proteomes" id="UP000315112"/>
    </source>
</evidence>
<dbReference type="Proteomes" id="UP000315112">
    <property type="component" value="Unassembled WGS sequence"/>
</dbReference>
<dbReference type="AlphaFoldDB" id="A0A562Q475"/>
<reference evidence="2" key="2">
    <citation type="submission" date="2019-07" db="EMBL/GenBank/DDBJ databases">
        <authorList>
            <person name="Whitman W."/>
            <person name="Huntemann M."/>
            <person name="Clum A."/>
            <person name="Pillay M."/>
            <person name="Palaniappan K."/>
            <person name="Varghese N."/>
            <person name="Mikhailova N."/>
            <person name="Stamatis D."/>
            <person name="Reddy T."/>
            <person name="Daum C."/>
            <person name="Shapiro N."/>
            <person name="Ivanova N."/>
            <person name="Kyrpides N."/>
            <person name="Woyke T."/>
        </authorList>
    </citation>
    <scope>NUCLEOTIDE SEQUENCE</scope>
    <source>
        <strain evidence="2">CGMCC 1.10685</strain>
    </source>
</reference>
<dbReference type="EMBL" id="VLKW01000001">
    <property type="protein sequence ID" value="TWI51524.1"/>
    <property type="molecule type" value="Genomic_DNA"/>
</dbReference>
<reference evidence="2 3" key="1">
    <citation type="journal article" date="2015" name="Stand. Genomic Sci.">
        <title>Genomic Encyclopedia of Bacterial and Archaeal Type Strains, Phase III: the genomes of soil and plant-associated and newly described type strains.</title>
        <authorList>
            <person name="Whitman W.B."/>
            <person name="Woyke T."/>
            <person name="Klenk H.P."/>
            <person name="Zhou Y."/>
            <person name="Lilburn T.G."/>
            <person name="Beck B.J."/>
            <person name="De Vos P."/>
            <person name="Vandamme P."/>
            <person name="Eisen J.A."/>
            <person name="Garrity G."/>
            <person name="Hugenholtz P."/>
            <person name="Kyrpides N.C."/>
        </authorList>
    </citation>
    <scope>NUCLEOTIDE SEQUENCE [LARGE SCALE GENOMIC DNA]</scope>
    <source>
        <strain evidence="2 3">CGMCC 1.10685</strain>
    </source>
</reference>
<evidence type="ECO:0000313" key="4">
    <source>
        <dbReference type="Proteomes" id="UP000437862"/>
    </source>
</evidence>
<dbReference type="Proteomes" id="UP000437862">
    <property type="component" value="Chromosome"/>
</dbReference>
<gene>
    <name evidence="1" type="ORF">GO485_22490</name>
    <name evidence="2" type="ORF">IP92_00511</name>
</gene>
<accession>A0A562Q475</accession>
<protein>
    <submittedName>
        <fullName evidence="2">Uncharacterized protein</fullName>
    </submittedName>
</protein>
<evidence type="ECO:0000313" key="2">
    <source>
        <dbReference type="EMBL" id="TWI51524.1"/>
    </source>
</evidence>
<evidence type="ECO:0000313" key="1">
    <source>
        <dbReference type="EMBL" id="QGZ41549.1"/>
    </source>
</evidence>
<reference evidence="1 4" key="3">
    <citation type="submission" date="2019-12" db="EMBL/GenBank/DDBJ databases">
        <title>Draft Genome Sequences of Six Type Strains of the Genus Massilia.</title>
        <authorList>
            <person name="Miess H."/>
            <person name="Frediansyah A."/>
            <person name="Goeker M."/>
            <person name="Gross H."/>
        </authorList>
    </citation>
    <scope>NUCLEOTIDE SEQUENCE [LARGE SCALE GENOMIC DNA]</scope>
    <source>
        <strain evidence="1 4">DSM 26639</strain>
    </source>
</reference>
<dbReference type="RefSeq" id="WP_145872935.1">
    <property type="nucleotide sequence ID" value="NZ_CP046904.1"/>
</dbReference>
<sequence>MTNQPNTATALLVMHDGRILDQGPFTMKDDTIASANGIHPKHVLPHGWSIVDVADMPADFAFGRYLWQDGALRALPDEPPAEATPPEAAQ</sequence>
<organism evidence="2 3">
    <name type="scientific">Pseudoduganella flava</name>
    <dbReference type="NCBI Taxonomy" id="871742"/>
    <lineage>
        <taxon>Bacteria</taxon>
        <taxon>Pseudomonadati</taxon>
        <taxon>Pseudomonadota</taxon>
        <taxon>Betaproteobacteria</taxon>
        <taxon>Burkholderiales</taxon>
        <taxon>Oxalobacteraceae</taxon>
        <taxon>Telluria group</taxon>
        <taxon>Pseudoduganella</taxon>
    </lineage>
</organism>
<keyword evidence="4" id="KW-1185">Reference proteome</keyword>